<dbReference type="Gene3D" id="3.40.50.150">
    <property type="entry name" value="Vaccinia Virus protein VP39"/>
    <property type="match status" value="1"/>
</dbReference>
<gene>
    <name evidence="1" type="ORF">METZ01_LOCUS507038</name>
</gene>
<feature type="non-terminal residue" evidence="1">
    <location>
        <position position="214"/>
    </location>
</feature>
<dbReference type="PANTHER" id="PTHR43667">
    <property type="entry name" value="CYCLOPROPANE-FATTY-ACYL-PHOSPHOLIPID SYNTHASE"/>
    <property type="match status" value="1"/>
</dbReference>
<dbReference type="InterPro" id="IPR029063">
    <property type="entry name" value="SAM-dependent_MTases_sf"/>
</dbReference>
<dbReference type="SUPFAM" id="SSF53335">
    <property type="entry name" value="S-adenosyl-L-methionine-dependent methyltransferases"/>
    <property type="match status" value="1"/>
</dbReference>
<evidence type="ECO:0008006" key="2">
    <source>
        <dbReference type="Google" id="ProtNLM"/>
    </source>
</evidence>
<reference evidence="1" key="1">
    <citation type="submission" date="2018-05" db="EMBL/GenBank/DDBJ databases">
        <authorList>
            <person name="Lanie J.A."/>
            <person name="Ng W.-L."/>
            <person name="Kazmierczak K.M."/>
            <person name="Andrzejewski T.M."/>
            <person name="Davidsen T.M."/>
            <person name="Wayne K.J."/>
            <person name="Tettelin H."/>
            <person name="Glass J.I."/>
            <person name="Rusch D."/>
            <person name="Podicherti R."/>
            <person name="Tsui H.-C.T."/>
            <person name="Winkler M.E."/>
        </authorList>
    </citation>
    <scope>NUCLEOTIDE SEQUENCE</scope>
</reference>
<protein>
    <recommendedName>
        <fullName evidence="2">Methyltransferase domain-containing protein</fullName>
    </recommendedName>
</protein>
<dbReference type="InterPro" id="IPR050723">
    <property type="entry name" value="CFA/CMAS"/>
</dbReference>
<dbReference type="CDD" id="cd02440">
    <property type="entry name" value="AdoMet_MTases"/>
    <property type="match status" value="1"/>
</dbReference>
<dbReference type="EMBL" id="UINC01224524">
    <property type="protein sequence ID" value="SVE54184.1"/>
    <property type="molecule type" value="Genomic_DNA"/>
</dbReference>
<dbReference type="Pfam" id="PF13489">
    <property type="entry name" value="Methyltransf_23"/>
    <property type="match status" value="1"/>
</dbReference>
<proteinExistence type="predicted"/>
<name>A0A383EC42_9ZZZZ</name>
<organism evidence="1">
    <name type="scientific">marine metagenome</name>
    <dbReference type="NCBI Taxonomy" id="408172"/>
    <lineage>
        <taxon>unclassified sequences</taxon>
        <taxon>metagenomes</taxon>
        <taxon>ecological metagenomes</taxon>
    </lineage>
</organism>
<evidence type="ECO:0000313" key="1">
    <source>
        <dbReference type="EMBL" id="SVE54184.1"/>
    </source>
</evidence>
<dbReference type="PANTHER" id="PTHR43667:SF2">
    <property type="entry name" value="FATTY ACID C-METHYL TRANSFERASE"/>
    <property type="match status" value="1"/>
</dbReference>
<dbReference type="AlphaFoldDB" id="A0A383EC42"/>
<accession>A0A383EC42</accession>
<sequence length="214" mass="24719">MSDSLNNSNSIKKSLYSGYEEWKGWQDKELSEVPYATNHDYFSREMKRANISSGARILEIGFGNGEFMQWAKVNGYIVSGVEIREKLYHLAKERNFSVFLGQVTDDINGLANEFDALISFDMFEHLPKDVLIDYFRAMNRLLKHGGSVVLRFPNGQSPFGRYYQYSDLTHQNVLTGRLIEQIAGMTGFSLEGCYNAIRIYGKKRRFLKVLKYFL</sequence>